<feature type="signal peptide" evidence="3">
    <location>
        <begin position="1"/>
        <end position="17"/>
    </location>
</feature>
<dbReference type="Pfam" id="PF22903">
    <property type="entry name" value="DA_C"/>
    <property type="match status" value="1"/>
</dbReference>
<comment type="caution">
    <text evidence="6">The sequence shown here is derived from an EMBL/GenBank/DDBJ whole genome shotgun (WGS) entry which is preliminary data.</text>
</comment>
<keyword evidence="7" id="KW-1185">Reference proteome</keyword>
<keyword evidence="1" id="KW-0413">Isomerase</keyword>
<keyword evidence="3" id="KW-0732">Signal</keyword>
<dbReference type="AlphaFoldDB" id="A0A2B7Y5N7"/>
<accession>A0A2B7Y5N7</accession>
<dbReference type="Proteomes" id="UP000224634">
    <property type="component" value="Unassembled WGS sequence"/>
</dbReference>
<comment type="similarity">
    <text evidence="2">Belongs to the Diels-Alderase family.</text>
</comment>
<sequence>MLPRVLWAAVSTVGVAANTLSFENTDHWFGDWKQQQIVGVTSSEASDSACTVNRVGAHDIAKGKTPVHFSDSPLDNFELPRITPLNETGADQWEFDGVAEDAKQGFTFGFYRDPNYAILGSGNLRMYVEFAFPDGTRWAQVDYASESTIEHCPGLGTRGVWSGDGYSYTWEVSDDFSQSRITFDTPKGKGTVTLKSVAPPRYADGNVWKTEDASLQTVRHFYHAQPVPVAETTVDAVIEGKEVKWTGIGGHERLWAGFNWFTVLSSMTFIRARTGPYALTLLEFGSWLDKSEVVGSVFLAEEGKKVFSSRRTEPSDTEDYFEYRKVYDKDGVTGTLHDKATGFELDLVSPGHSKQWSFFITHQNVAFEYFLGEGKGGTAYTASAVGGWIGASQWKGVALTEILKFPERSIVIKRRYID</sequence>
<evidence type="ECO:0000259" key="4">
    <source>
        <dbReference type="Pfam" id="PF22903"/>
    </source>
</evidence>
<evidence type="ECO:0000256" key="3">
    <source>
        <dbReference type="SAM" id="SignalP"/>
    </source>
</evidence>
<dbReference type="Pfam" id="PF24137">
    <property type="entry name" value="DA_N"/>
    <property type="match status" value="1"/>
</dbReference>
<dbReference type="InterPro" id="IPR056402">
    <property type="entry name" value="DA_N"/>
</dbReference>
<dbReference type="InterPro" id="IPR054499">
    <property type="entry name" value="DA_C"/>
</dbReference>
<evidence type="ECO:0008006" key="8">
    <source>
        <dbReference type="Google" id="ProtNLM"/>
    </source>
</evidence>
<dbReference type="GO" id="GO:0016853">
    <property type="term" value="F:isomerase activity"/>
    <property type="evidence" value="ECO:0007669"/>
    <property type="project" value="UniProtKB-KW"/>
</dbReference>
<evidence type="ECO:0000256" key="1">
    <source>
        <dbReference type="ARBA" id="ARBA00023235"/>
    </source>
</evidence>
<evidence type="ECO:0000313" key="7">
    <source>
        <dbReference type="Proteomes" id="UP000224634"/>
    </source>
</evidence>
<feature type="domain" description="Diels-Alderase C-terminal" evidence="4">
    <location>
        <begin position="259"/>
        <end position="402"/>
    </location>
</feature>
<dbReference type="OrthoDB" id="5344254at2759"/>
<gene>
    <name evidence="6" type="ORF">AJ80_05111</name>
</gene>
<evidence type="ECO:0000313" key="6">
    <source>
        <dbReference type="EMBL" id="PGH16796.1"/>
    </source>
</evidence>
<evidence type="ECO:0000259" key="5">
    <source>
        <dbReference type="Pfam" id="PF24137"/>
    </source>
</evidence>
<dbReference type="EMBL" id="PDNA01000071">
    <property type="protein sequence ID" value="PGH16796.1"/>
    <property type="molecule type" value="Genomic_DNA"/>
</dbReference>
<dbReference type="SUPFAM" id="SSF159245">
    <property type="entry name" value="AttH-like"/>
    <property type="match status" value="1"/>
</dbReference>
<evidence type="ECO:0000256" key="2">
    <source>
        <dbReference type="ARBA" id="ARBA00046325"/>
    </source>
</evidence>
<protein>
    <recommendedName>
        <fullName evidence="8">AttH domain-containing protein</fullName>
    </recommendedName>
</protein>
<proteinExistence type="inferred from homology"/>
<dbReference type="STRING" id="1447883.A0A2B7Y5N7"/>
<feature type="domain" description="Diels-Alderase N-terminal" evidence="5">
    <location>
        <begin position="83"/>
        <end position="255"/>
    </location>
</feature>
<feature type="chain" id="PRO_5012902848" description="AttH domain-containing protein" evidence="3">
    <location>
        <begin position="18"/>
        <end position="418"/>
    </location>
</feature>
<name>A0A2B7Y5N7_POLH7</name>
<organism evidence="6 7">
    <name type="scientific">Polytolypa hystricis (strain UAMH7299)</name>
    <dbReference type="NCBI Taxonomy" id="1447883"/>
    <lineage>
        <taxon>Eukaryota</taxon>
        <taxon>Fungi</taxon>
        <taxon>Dikarya</taxon>
        <taxon>Ascomycota</taxon>
        <taxon>Pezizomycotina</taxon>
        <taxon>Eurotiomycetes</taxon>
        <taxon>Eurotiomycetidae</taxon>
        <taxon>Onygenales</taxon>
        <taxon>Onygenales incertae sedis</taxon>
        <taxon>Polytolypa</taxon>
    </lineage>
</organism>
<reference evidence="6 7" key="1">
    <citation type="submission" date="2017-10" db="EMBL/GenBank/DDBJ databases">
        <title>Comparative genomics in systemic dimorphic fungi from Ajellomycetaceae.</title>
        <authorList>
            <person name="Munoz J.F."/>
            <person name="Mcewen J.G."/>
            <person name="Clay O.K."/>
            <person name="Cuomo C.A."/>
        </authorList>
    </citation>
    <scope>NUCLEOTIDE SEQUENCE [LARGE SCALE GENOMIC DNA]</scope>
    <source>
        <strain evidence="6 7">UAMH7299</strain>
    </source>
</reference>